<name>A0A396SIB0_9BACL</name>
<dbReference type="RefSeq" id="WP_118875489.1">
    <property type="nucleotide sequence ID" value="NZ_QWEI01000002.1"/>
</dbReference>
<protein>
    <submittedName>
        <fullName evidence="1">Uncharacterized protein</fullName>
    </submittedName>
</protein>
<keyword evidence="2" id="KW-1185">Reference proteome</keyword>
<sequence length="96" mass="11076">MNVELTGFDIGIFEEIKNGRTDFLVKANGFESVELQILSAINKLRLNCFLTGDVYSDAEVTGYKNIQLTKIGYRYFMSDEERQADVQKERDELLKQ</sequence>
<comment type="caution">
    <text evidence="1">The sequence shown here is derived from an EMBL/GenBank/DDBJ whole genome shotgun (WGS) entry which is preliminary data.</text>
</comment>
<dbReference type="EMBL" id="QWEI01000002">
    <property type="protein sequence ID" value="RHW38455.1"/>
    <property type="molecule type" value="Genomic_DNA"/>
</dbReference>
<reference evidence="1 2" key="1">
    <citation type="submission" date="2018-08" db="EMBL/GenBank/DDBJ databases">
        <title>Lysinibacillus sp. YLB-03 draft genome sequence.</title>
        <authorList>
            <person name="Yu L."/>
        </authorList>
    </citation>
    <scope>NUCLEOTIDE SEQUENCE [LARGE SCALE GENOMIC DNA]</scope>
    <source>
        <strain evidence="1 2">YLB-03</strain>
    </source>
</reference>
<evidence type="ECO:0000313" key="2">
    <source>
        <dbReference type="Proteomes" id="UP000265692"/>
    </source>
</evidence>
<gene>
    <name evidence="1" type="ORF">D1B33_06125</name>
</gene>
<proteinExistence type="predicted"/>
<accession>A0A396SIB0</accession>
<dbReference type="Proteomes" id="UP000265692">
    <property type="component" value="Unassembled WGS sequence"/>
</dbReference>
<dbReference type="AlphaFoldDB" id="A0A396SIB0"/>
<organism evidence="1 2">
    <name type="scientific">Ureibacillus yapensis</name>
    <dbReference type="NCBI Taxonomy" id="2304605"/>
    <lineage>
        <taxon>Bacteria</taxon>
        <taxon>Bacillati</taxon>
        <taxon>Bacillota</taxon>
        <taxon>Bacilli</taxon>
        <taxon>Bacillales</taxon>
        <taxon>Caryophanaceae</taxon>
        <taxon>Ureibacillus</taxon>
    </lineage>
</organism>
<evidence type="ECO:0000313" key="1">
    <source>
        <dbReference type="EMBL" id="RHW38455.1"/>
    </source>
</evidence>